<sequence>MDSVELLLDRDAEQRVLADWQLLQQSGLPSLADHRSPSNAPHVTLVAAPGIGGGADSALAEAAAATLPLPLVFEGLLVFNGRRGLVLSRHVLCSAGLVDFQSSVHGLLAGTVDPLPLSRPGGWIPHVTLARGLSPAQLAAAVQLLDAGRTTGQAAALRRWDSTRKTLKLLQEP</sequence>
<gene>
    <name evidence="1" type="ORF">HER39_01640</name>
</gene>
<dbReference type="Proteomes" id="UP000523795">
    <property type="component" value="Unassembled WGS sequence"/>
</dbReference>
<name>A0ABX1JJ02_9MICC</name>
<comment type="caution">
    <text evidence="1">The sequence shown here is derived from an EMBL/GenBank/DDBJ whole genome shotgun (WGS) entry which is preliminary data.</text>
</comment>
<evidence type="ECO:0000313" key="1">
    <source>
        <dbReference type="EMBL" id="NKX49302.1"/>
    </source>
</evidence>
<dbReference type="Pfam" id="PF13563">
    <property type="entry name" value="2_5_RNA_ligase2"/>
    <property type="match status" value="1"/>
</dbReference>
<dbReference type="GO" id="GO:0016874">
    <property type="term" value="F:ligase activity"/>
    <property type="evidence" value="ECO:0007669"/>
    <property type="project" value="UniProtKB-KW"/>
</dbReference>
<keyword evidence="1" id="KW-0436">Ligase</keyword>
<dbReference type="SUPFAM" id="SSF55144">
    <property type="entry name" value="LigT-like"/>
    <property type="match status" value="1"/>
</dbReference>
<reference evidence="1 2" key="1">
    <citation type="submission" date="2020-04" db="EMBL/GenBank/DDBJ databases">
        <authorList>
            <person name="Liu S."/>
        </authorList>
    </citation>
    <scope>NUCLEOTIDE SEQUENCE [LARGE SCALE GENOMIC DNA]</scope>
    <source>
        <strain evidence="1 2">CGMCC 1.15091</strain>
    </source>
</reference>
<dbReference type="Gene3D" id="3.90.1140.10">
    <property type="entry name" value="Cyclic phosphodiesterase"/>
    <property type="match status" value="1"/>
</dbReference>
<evidence type="ECO:0000313" key="2">
    <source>
        <dbReference type="Proteomes" id="UP000523795"/>
    </source>
</evidence>
<proteinExistence type="predicted"/>
<dbReference type="EMBL" id="JAAZSR010000010">
    <property type="protein sequence ID" value="NKX49302.1"/>
    <property type="molecule type" value="Genomic_DNA"/>
</dbReference>
<protein>
    <submittedName>
        <fullName evidence="1">2'-5' RNA ligase family protein</fullName>
    </submittedName>
</protein>
<dbReference type="InterPro" id="IPR009097">
    <property type="entry name" value="Cyclic_Pdiesterase"/>
</dbReference>
<organism evidence="1 2">
    <name type="scientific">Arthrobacter deserti</name>
    <dbReference type="NCBI Taxonomy" id="1742687"/>
    <lineage>
        <taxon>Bacteria</taxon>
        <taxon>Bacillati</taxon>
        <taxon>Actinomycetota</taxon>
        <taxon>Actinomycetes</taxon>
        <taxon>Micrococcales</taxon>
        <taxon>Micrococcaceae</taxon>
        <taxon>Arthrobacter</taxon>
    </lineage>
</organism>
<accession>A0ABX1JJ02</accession>
<keyword evidence="2" id="KW-1185">Reference proteome</keyword>